<sequence>MKIGCLYIVATPIGNYQDITLRALQVLREADAVVCEEFRQGSTLLKKLDIPAKELLQLNEHNEKEKAPELLQLMLSGKKLALVSDCGTPAFADPGTYLVKLAGEFQVPVIPVPGVSSLMALISVSPLSMDRFYFAGFLPRKTDQRQSELKALLAMNVPIILMDTPYRLEKLLLEIRQSFGKNRLITLALDLTLESEKILHGTINEILPQIKNRKSEFMLIVY</sequence>
<keyword evidence="3 7" id="KW-0489">Methyltransferase</keyword>
<organism evidence="7 8">
    <name type="scientific">Pelolinea submarina</name>
    <dbReference type="NCBI Taxonomy" id="913107"/>
    <lineage>
        <taxon>Bacteria</taxon>
        <taxon>Bacillati</taxon>
        <taxon>Chloroflexota</taxon>
        <taxon>Anaerolineae</taxon>
        <taxon>Anaerolineales</taxon>
        <taxon>Anaerolineaceae</taxon>
        <taxon>Pelolinea</taxon>
    </lineage>
</organism>
<dbReference type="PANTHER" id="PTHR46111:SF1">
    <property type="entry name" value="RIBOSOMAL RNA SMALL SUBUNIT METHYLTRANSFERASE I"/>
    <property type="match status" value="1"/>
</dbReference>
<evidence type="ECO:0000256" key="1">
    <source>
        <dbReference type="ARBA" id="ARBA00022490"/>
    </source>
</evidence>
<evidence type="ECO:0000259" key="6">
    <source>
        <dbReference type="Pfam" id="PF00590"/>
    </source>
</evidence>
<evidence type="ECO:0000256" key="2">
    <source>
        <dbReference type="ARBA" id="ARBA00022552"/>
    </source>
</evidence>
<keyword evidence="1" id="KW-0963">Cytoplasm</keyword>
<evidence type="ECO:0000256" key="3">
    <source>
        <dbReference type="ARBA" id="ARBA00022603"/>
    </source>
</evidence>
<dbReference type="AlphaFoldDB" id="A0A347ZRK9"/>
<keyword evidence="5" id="KW-0949">S-adenosyl-L-methionine</keyword>
<name>A0A347ZRK9_9CHLR</name>
<dbReference type="PIRSF" id="PIRSF005917">
    <property type="entry name" value="MTase_YraL"/>
    <property type="match status" value="1"/>
</dbReference>
<dbReference type="SUPFAM" id="SSF53790">
    <property type="entry name" value="Tetrapyrrole methylase"/>
    <property type="match status" value="1"/>
</dbReference>
<gene>
    <name evidence="7" type="ORF">DFR64_1393</name>
</gene>
<dbReference type="InterPro" id="IPR035996">
    <property type="entry name" value="4pyrrol_Methylase_sf"/>
</dbReference>
<keyword evidence="2" id="KW-0698">rRNA processing</keyword>
<comment type="caution">
    <text evidence="7">The sequence shown here is derived from an EMBL/GenBank/DDBJ whole genome shotgun (WGS) entry which is preliminary data.</text>
</comment>
<evidence type="ECO:0000313" key="8">
    <source>
        <dbReference type="Proteomes" id="UP000256388"/>
    </source>
</evidence>
<reference evidence="7 8" key="1">
    <citation type="submission" date="2018-08" db="EMBL/GenBank/DDBJ databases">
        <title>Genomic Encyclopedia of Type Strains, Phase IV (KMG-IV): sequencing the most valuable type-strain genomes for metagenomic binning, comparative biology and taxonomic classification.</title>
        <authorList>
            <person name="Goeker M."/>
        </authorList>
    </citation>
    <scope>NUCLEOTIDE SEQUENCE [LARGE SCALE GENOMIC DNA]</scope>
    <source>
        <strain evidence="7 8">DSM 23923</strain>
    </source>
</reference>
<evidence type="ECO:0000256" key="5">
    <source>
        <dbReference type="ARBA" id="ARBA00022691"/>
    </source>
</evidence>
<dbReference type="InterPro" id="IPR014777">
    <property type="entry name" value="4pyrrole_Mease_sub1"/>
</dbReference>
<keyword evidence="4 7" id="KW-0808">Transferase</keyword>
<dbReference type="CDD" id="cd19918">
    <property type="entry name" value="RsmI_like"/>
    <property type="match status" value="1"/>
</dbReference>
<feature type="domain" description="Tetrapyrrole methylase" evidence="6">
    <location>
        <begin position="6"/>
        <end position="206"/>
    </location>
</feature>
<dbReference type="Gene3D" id="3.40.1010.10">
    <property type="entry name" value="Cobalt-precorrin-4 Transmethylase, Domain 1"/>
    <property type="match status" value="1"/>
</dbReference>
<dbReference type="PANTHER" id="PTHR46111">
    <property type="entry name" value="RIBOSOMAL RNA SMALL SUBUNIT METHYLTRANSFERASE I"/>
    <property type="match status" value="1"/>
</dbReference>
<dbReference type="Proteomes" id="UP000256388">
    <property type="component" value="Unassembled WGS sequence"/>
</dbReference>
<evidence type="ECO:0000313" key="7">
    <source>
        <dbReference type="EMBL" id="REG11504.1"/>
    </source>
</evidence>
<evidence type="ECO:0000256" key="4">
    <source>
        <dbReference type="ARBA" id="ARBA00022679"/>
    </source>
</evidence>
<dbReference type="InterPro" id="IPR014776">
    <property type="entry name" value="4pyrrole_Mease_sub2"/>
</dbReference>
<dbReference type="RefSeq" id="WP_116224633.1">
    <property type="nucleotide sequence ID" value="NZ_AP018437.1"/>
</dbReference>
<dbReference type="OrthoDB" id="9809084at2"/>
<dbReference type="InterPro" id="IPR008189">
    <property type="entry name" value="rRNA_ssu_MeTfrase_I"/>
</dbReference>
<dbReference type="GO" id="GO:0032259">
    <property type="term" value="P:methylation"/>
    <property type="evidence" value="ECO:0007669"/>
    <property type="project" value="UniProtKB-KW"/>
</dbReference>
<proteinExistence type="predicted"/>
<dbReference type="GO" id="GO:0006364">
    <property type="term" value="P:rRNA processing"/>
    <property type="evidence" value="ECO:0007669"/>
    <property type="project" value="UniProtKB-KW"/>
</dbReference>
<dbReference type="InterPro" id="IPR000878">
    <property type="entry name" value="4pyrrol_Mease"/>
</dbReference>
<accession>A0A347ZRK9</accession>
<dbReference type="Gene3D" id="3.30.950.10">
    <property type="entry name" value="Methyltransferase, Cobalt-precorrin-4 Transmethylase, Domain 2"/>
    <property type="match status" value="1"/>
</dbReference>
<dbReference type="GO" id="GO:0008168">
    <property type="term" value="F:methyltransferase activity"/>
    <property type="evidence" value="ECO:0007669"/>
    <property type="project" value="UniProtKB-KW"/>
</dbReference>
<dbReference type="EMBL" id="QUMS01000001">
    <property type="protein sequence ID" value="REG11504.1"/>
    <property type="molecule type" value="Genomic_DNA"/>
</dbReference>
<dbReference type="Pfam" id="PF00590">
    <property type="entry name" value="TP_methylase"/>
    <property type="match status" value="1"/>
</dbReference>
<protein>
    <submittedName>
        <fullName evidence="7">16S rRNA (Cytidine1402-2'-O)-methyltransferase</fullName>
    </submittedName>
</protein>
<dbReference type="NCBIfam" id="TIGR00096">
    <property type="entry name" value="16S rRNA (cytidine(1402)-2'-O)-methyltransferase"/>
    <property type="match status" value="1"/>
</dbReference>
<keyword evidence="8" id="KW-1185">Reference proteome</keyword>